<protein>
    <submittedName>
        <fullName evidence="1">Uncharacterized protein</fullName>
    </submittedName>
</protein>
<name>A0A8J5EM32_ZINOF</name>
<evidence type="ECO:0000313" key="2">
    <source>
        <dbReference type="Proteomes" id="UP000734854"/>
    </source>
</evidence>
<proteinExistence type="predicted"/>
<comment type="caution">
    <text evidence="1">The sequence shown here is derived from an EMBL/GenBank/DDBJ whole genome shotgun (WGS) entry which is preliminary data.</text>
</comment>
<organism evidence="1 2">
    <name type="scientific">Zingiber officinale</name>
    <name type="common">Ginger</name>
    <name type="synonym">Amomum zingiber</name>
    <dbReference type="NCBI Taxonomy" id="94328"/>
    <lineage>
        <taxon>Eukaryota</taxon>
        <taxon>Viridiplantae</taxon>
        <taxon>Streptophyta</taxon>
        <taxon>Embryophyta</taxon>
        <taxon>Tracheophyta</taxon>
        <taxon>Spermatophyta</taxon>
        <taxon>Magnoliopsida</taxon>
        <taxon>Liliopsida</taxon>
        <taxon>Zingiberales</taxon>
        <taxon>Zingiberaceae</taxon>
        <taxon>Zingiber</taxon>
    </lineage>
</organism>
<evidence type="ECO:0000313" key="1">
    <source>
        <dbReference type="EMBL" id="KAG6468298.1"/>
    </source>
</evidence>
<gene>
    <name evidence="1" type="ORF">ZIOFF_072924</name>
</gene>
<sequence length="104" mass="11371">MSITQSTPPATPLVLLTRDPPIPGIDFIIQVPNSGFFAALGCLGLISAVDNHIKANYANIKSASCGQIVANSKAHMAKFTNLKYSRVEIDEVRFEWAECMLDYI</sequence>
<dbReference type="EMBL" id="JACMSC010000022">
    <property type="protein sequence ID" value="KAG6468298.1"/>
    <property type="molecule type" value="Genomic_DNA"/>
</dbReference>
<reference evidence="1 2" key="1">
    <citation type="submission" date="2020-08" db="EMBL/GenBank/DDBJ databases">
        <title>Plant Genome Project.</title>
        <authorList>
            <person name="Zhang R.-G."/>
        </authorList>
    </citation>
    <scope>NUCLEOTIDE SEQUENCE [LARGE SCALE GENOMIC DNA]</scope>
    <source>
        <tissue evidence="1">Rhizome</tissue>
    </source>
</reference>
<accession>A0A8J5EM32</accession>
<keyword evidence="2" id="KW-1185">Reference proteome</keyword>
<dbReference type="AlphaFoldDB" id="A0A8J5EM32"/>
<dbReference type="Proteomes" id="UP000734854">
    <property type="component" value="Unassembled WGS sequence"/>
</dbReference>